<sequence>MLADQPAPTPEEQMNVRVVWMYFMEGRTQGEIAEALSTNRLRVNRIISDARRTGLVTIKLNSRLTSCVELEQHLAESFGLHRAIIVPTPNDPELVPVLLGQAAADYVTQLLADGKMSGIGVGWGATLRELVRHMPAMRRPELCVNSVMGGLTRGIEINTFDIASDFARQLSATCAYLAAPIYAGSPESRDAIMTQDVFRSAFERIAANDMIILSAGDLSERSLLMRYGMPSDVDIDGLQAAGAQGDLLGQFINSAGKPVNHEINRRAIALPLEALRDVPNVVLSSGGLNKVGAIAAALRSGLCNVLVCDEDTARAAADLAAKWRTQEGD</sequence>
<dbReference type="InterPro" id="IPR037171">
    <property type="entry name" value="NagB/RpiA_transferase-like"/>
</dbReference>
<dbReference type="Proteomes" id="UP001559025">
    <property type="component" value="Unassembled WGS sequence"/>
</dbReference>
<dbReference type="Gene3D" id="1.10.10.10">
    <property type="entry name" value="Winged helix-like DNA-binding domain superfamily/Winged helix DNA-binding domain"/>
    <property type="match status" value="1"/>
</dbReference>
<accession>A0ABV3WRK4</accession>
<dbReference type="InterPro" id="IPR051054">
    <property type="entry name" value="SorC_transcr_regulators"/>
</dbReference>
<keyword evidence="3" id="KW-0238">DNA-binding</keyword>
<keyword evidence="4" id="KW-0804">Transcription</keyword>
<dbReference type="InterPro" id="IPR036388">
    <property type="entry name" value="WH-like_DNA-bd_sf"/>
</dbReference>
<dbReference type="EMBL" id="JAZHFV010000002">
    <property type="protein sequence ID" value="MEX4007272.1"/>
    <property type="molecule type" value="Genomic_DNA"/>
</dbReference>
<dbReference type="PANTHER" id="PTHR34294:SF1">
    <property type="entry name" value="TRANSCRIPTIONAL REGULATOR LSRR"/>
    <property type="match status" value="1"/>
</dbReference>
<evidence type="ECO:0000256" key="2">
    <source>
        <dbReference type="ARBA" id="ARBA00023015"/>
    </source>
</evidence>
<dbReference type="RefSeq" id="WP_368802468.1">
    <property type="nucleotide sequence ID" value="NZ_JAZHFV010000002.1"/>
</dbReference>
<evidence type="ECO:0000256" key="4">
    <source>
        <dbReference type="ARBA" id="ARBA00023163"/>
    </source>
</evidence>
<reference evidence="6 7" key="1">
    <citation type="submission" date="2024-01" db="EMBL/GenBank/DDBJ databases">
        <title>New evidence supports the origin of RcGTA from prophage.</title>
        <authorList>
            <person name="Xu Y."/>
            <person name="Liu B."/>
            <person name="Chen F."/>
        </authorList>
    </citation>
    <scope>NUCLEOTIDE SEQUENCE [LARGE SCALE GENOMIC DNA]</scope>
    <source>
        <strain evidence="6 7">CBW1107-2</strain>
    </source>
</reference>
<protein>
    <submittedName>
        <fullName evidence="6">Sugar-binding transcriptional regulator</fullName>
    </submittedName>
</protein>
<feature type="domain" description="Sugar-binding" evidence="5">
    <location>
        <begin position="63"/>
        <end position="315"/>
    </location>
</feature>
<comment type="similarity">
    <text evidence="1">Belongs to the SorC transcriptional regulatory family.</text>
</comment>
<keyword evidence="2" id="KW-0805">Transcription regulation</keyword>
<keyword evidence="7" id="KW-1185">Reference proteome</keyword>
<dbReference type="InterPro" id="IPR007324">
    <property type="entry name" value="Sugar-bd_dom_put"/>
</dbReference>
<proteinExistence type="inferred from homology"/>
<evidence type="ECO:0000256" key="3">
    <source>
        <dbReference type="ARBA" id="ARBA00023125"/>
    </source>
</evidence>
<gene>
    <name evidence="6" type="ORF">V1479_08145</name>
</gene>
<dbReference type="PANTHER" id="PTHR34294">
    <property type="entry name" value="TRANSCRIPTIONAL REGULATOR-RELATED"/>
    <property type="match status" value="1"/>
</dbReference>
<dbReference type="Gene3D" id="3.40.50.1360">
    <property type="match status" value="1"/>
</dbReference>
<evidence type="ECO:0000313" key="6">
    <source>
        <dbReference type="EMBL" id="MEX4007272.1"/>
    </source>
</evidence>
<name>A0ABV3WRK4_9HYPH</name>
<evidence type="ECO:0000313" key="7">
    <source>
        <dbReference type="Proteomes" id="UP001559025"/>
    </source>
</evidence>
<organism evidence="6 7">
    <name type="scientific">Neoaquamicrobium sediminum</name>
    <dbReference type="NCBI Taxonomy" id="1849104"/>
    <lineage>
        <taxon>Bacteria</taxon>
        <taxon>Pseudomonadati</taxon>
        <taxon>Pseudomonadota</taxon>
        <taxon>Alphaproteobacteria</taxon>
        <taxon>Hyphomicrobiales</taxon>
        <taxon>Phyllobacteriaceae</taxon>
        <taxon>Neoaquamicrobium</taxon>
    </lineage>
</organism>
<evidence type="ECO:0000259" key="5">
    <source>
        <dbReference type="Pfam" id="PF04198"/>
    </source>
</evidence>
<comment type="caution">
    <text evidence="6">The sequence shown here is derived from an EMBL/GenBank/DDBJ whole genome shotgun (WGS) entry which is preliminary data.</text>
</comment>
<evidence type="ECO:0000256" key="1">
    <source>
        <dbReference type="ARBA" id="ARBA00010466"/>
    </source>
</evidence>
<dbReference type="SUPFAM" id="SSF100950">
    <property type="entry name" value="NagB/RpiA/CoA transferase-like"/>
    <property type="match status" value="1"/>
</dbReference>
<dbReference type="Pfam" id="PF04198">
    <property type="entry name" value="Sugar-bind"/>
    <property type="match status" value="1"/>
</dbReference>